<evidence type="ECO:0000256" key="1">
    <source>
        <dbReference type="ARBA" id="ARBA00001031"/>
    </source>
</evidence>
<dbReference type="Pfam" id="PF01380">
    <property type="entry name" value="SIS"/>
    <property type="match status" value="2"/>
</dbReference>
<dbReference type="Proteomes" id="UP000315636">
    <property type="component" value="Unassembled WGS sequence"/>
</dbReference>
<dbReference type="PROSITE" id="PS51464">
    <property type="entry name" value="SIS"/>
    <property type="match status" value="2"/>
</dbReference>
<evidence type="ECO:0000256" key="2">
    <source>
        <dbReference type="ARBA" id="ARBA00012916"/>
    </source>
</evidence>
<evidence type="ECO:0000256" key="4">
    <source>
        <dbReference type="ARBA" id="ARBA00022737"/>
    </source>
</evidence>
<dbReference type="GO" id="GO:0004360">
    <property type="term" value="F:glutamine-fructose-6-phosphate transaminase (isomerizing) activity"/>
    <property type="evidence" value="ECO:0007669"/>
    <property type="project" value="UniProtKB-EC"/>
</dbReference>
<dbReference type="PANTHER" id="PTHR10937">
    <property type="entry name" value="GLUCOSAMINE--FRUCTOSE-6-PHOSPHATE AMINOTRANSFERASE, ISOMERIZING"/>
    <property type="match status" value="1"/>
</dbReference>
<name>A0A521D5C5_9BACL</name>
<comment type="catalytic activity">
    <reaction evidence="1">
        <text>D-fructose 6-phosphate + L-glutamine = D-glucosamine 6-phosphate + L-glutamate</text>
        <dbReference type="Rhea" id="RHEA:13237"/>
        <dbReference type="ChEBI" id="CHEBI:29985"/>
        <dbReference type="ChEBI" id="CHEBI:58359"/>
        <dbReference type="ChEBI" id="CHEBI:58725"/>
        <dbReference type="ChEBI" id="CHEBI:61527"/>
        <dbReference type="EC" id="2.6.1.16"/>
    </reaction>
</comment>
<dbReference type="GO" id="GO:0006487">
    <property type="term" value="P:protein N-linked glycosylation"/>
    <property type="evidence" value="ECO:0007669"/>
    <property type="project" value="TreeGrafter"/>
</dbReference>
<sequence>MRAKSRESHPYYMYEEIRLQPDYIEKLLQNIEVATVLEWIAEEMESKQRILLTGCGTSQYVCLAGESIAHEIYQGKKDIQAVSSFELLHHWELGESDLVIGVSHSGKTHMTLQALDVARSKGATTAGICGFSDSLLKEKVDYLVDTGYPYEKSLAHTISYTLSTTVLLLLFGKNLLSGSMESLPDLLRQALDLDEQLLDQSKGIGNEVNNWIFAGSGCTLPLAMEASLKIAETSYLFSMGLDLEQLLHGHLVMCDRKSLVVMIDPPNSSRDRVKEAIQAVKAVDAQTILLTSKPHIYEEISAVALPLCISPLKPIVHAIPIQLMAYYSAVNRGLNPDLIRRDQEKYRKARQLYV</sequence>
<reference evidence="6 7" key="1">
    <citation type="submission" date="2017-05" db="EMBL/GenBank/DDBJ databases">
        <authorList>
            <person name="Varghese N."/>
            <person name="Submissions S."/>
        </authorList>
    </citation>
    <scope>NUCLEOTIDE SEQUENCE [LARGE SCALE GENOMIC DNA]</scope>
    <source>
        <strain evidence="6 7">DSM 45474</strain>
    </source>
</reference>
<dbReference type="InterPro" id="IPR035466">
    <property type="entry name" value="GlmS/AgaS_SIS"/>
</dbReference>
<dbReference type="GO" id="GO:0006002">
    <property type="term" value="P:fructose 6-phosphate metabolic process"/>
    <property type="evidence" value="ECO:0007669"/>
    <property type="project" value="TreeGrafter"/>
</dbReference>
<evidence type="ECO:0000313" key="7">
    <source>
        <dbReference type="Proteomes" id="UP000315636"/>
    </source>
</evidence>
<dbReference type="SUPFAM" id="SSF53697">
    <property type="entry name" value="SIS domain"/>
    <property type="match status" value="1"/>
</dbReference>
<feature type="domain" description="SIS" evidence="5">
    <location>
        <begin position="193"/>
        <end position="339"/>
    </location>
</feature>
<dbReference type="InterPro" id="IPR035490">
    <property type="entry name" value="GlmS/FrlB_SIS"/>
</dbReference>
<dbReference type="RefSeq" id="WP_142505461.1">
    <property type="nucleotide sequence ID" value="NZ_FXTI01000005.1"/>
</dbReference>
<dbReference type="Gene3D" id="3.40.50.10490">
    <property type="entry name" value="Glucose-6-phosphate isomerase like protein, domain 1"/>
    <property type="match status" value="2"/>
</dbReference>
<dbReference type="CDD" id="cd05008">
    <property type="entry name" value="SIS_GlmS_GlmD_1"/>
    <property type="match status" value="1"/>
</dbReference>
<dbReference type="GO" id="GO:0097367">
    <property type="term" value="F:carbohydrate derivative binding"/>
    <property type="evidence" value="ECO:0007669"/>
    <property type="project" value="InterPro"/>
</dbReference>
<proteinExistence type="predicted"/>
<feature type="domain" description="SIS" evidence="5">
    <location>
        <begin position="40"/>
        <end position="173"/>
    </location>
</feature>
<evidence type="ECO:0000259" key="5">
    <source>
        <dbReference type="PROSITE" id="PS51464"/>
    </source>
</evidence>
<evidence type="ECO:0000313" key="6">
    <source>
        <dbReference type="EMBL" id="SMO66889.1"/>
    </source>
</evidence>
<dbReference type="EMBL" id="FXTI01000005">
    <property type="protein sequence ID" value="SMO66889.1"/>
    <property type="molecule type" value="Genomic_DNA"/>
</dbReference>
<dbReference type="GO" id="GO:0006047">
    <property type="term" value="P:UDP-N-acetylglucosamine metabolic process"/>
    <property type="evidence" value="ECO:0007669"/>
    <property type="project" value="TreeGrafter"/>
</dbReference>
<protein>
    <recommendedName>
        <fullName evidence="3">Glutamine--fructose-6-phosphate aminotransferase [isomerizing]</fullName>
        <ecNumber evidence="2">2.6.1.16</ecNumber>
    </recommendedName>
</protein>
<dbReference type="InterPro" id="IPR001347">
    <property type="entry name" value="SIS_dom"/>
</dbReference>
<dbReference type="AlphaFoldDB" id="A0A521D5C5"/>
<dbReference type="EC" id="2.6.1.16" evidence="2"/>
<accession>A0A521D5C5</accession>
<gene>
    <name evidence="6" type="ORF">SAMN06264849_105132</name>
</gene>
<dbReference type="InterPro" id="IPR046348">
    <property type="entry name" value="SIS_dom_sf"/>
</dbReference>
<organism evidence="6 7">
    <name type="scientific">Melghirimyces algeriensis</name>
    <dbReference type="NCBI Taxonomy" id="910412"/>
    <lineage>
        <taxon>Bacteria</taxon>
        <taxon>Bacillati</taxon>
        <taxon>Bacillota</taxon>
        <taxon>Bacilli</taxon>
        <taxon>Bacillales</taxon>
        <taxon>Thermoactinomycetaceae</taxon>
        <taxon>Melghirimyces</taxon>
    </lineage>
</organism>
<keyword evidence="4" id="KW-0677">Repeat</keyword>
<keyword evidence="7" id="KW-1185">Reference proteome</keyword>
<dbReference type="CDD" id="cd05009">
    <property type="entry name" value="SIS_GlmS_GlmD_2"/>
    <property type="match status" value="1"/>
</dbReference>
<dbReference type="PANTHER" id="PTHR10937:SF0">
    <property type="entry name" value="GLUTAMINE--FRUCTOSE-6-PHOSPHATE TRANSAMINASE (ISOMERIZING)"/>
    <property type="match status" value="1"/>
</dbReference>
<dbReference type="OrthoDB" id="2973098at2"/>
<evidence type="ECO:0000256" key="3">
    <source>
        <dbReference type="ARBA" id="ARBA00016090"/>
    </source>
</evidence>